<sequence>MSTPYSTRNGNFDVIVFVEFAISVSKSVRMTGLSKMETFQEAGVQMLKEFRALLQHSPLPLPGTRLLQLLALNMFAIETTQLKVWQGRLAERGSTNLLPGNDTRRRAQMHHIVGHASFYSCV</sequence>
<dbReference type="STRING" id="103372.F4WS50"/>
<organism evidence="2">
    <name type="scientific">Acromyrmex echinatior</name>
    <name type="common">Panamanian leafcutter ant</name>
    <name type="synonym">Acromyrmex octospinosus echinatior</name>
    <dbReference type="NCBI Taxonomy" id="103372"/>
    <lineage>
        <taxon>Eukaryota</taxon>
        <taxon>Metazoa</taxon>
        <taxon>Ecdysozoa</taxon>
        <taxon>Arthropoda</taxon>
        <taxon>Hexapoda</taxon>
        <taxon>Insecta</taxon>
        <taxon>Pterygota</taxon>
        <taxon>Neoptera</taxon>
        <taxon>Endopterygota</taxon>
        <taxon>Hymenoptera</taxon>
        <taxon>Apocrita</taxon>
        <taxon>Aculeata</taxon>
        <taxon>Formicoidea</taxon>
        <taxon>Formicidae</taxon>
        <taxon>Myrmicinae</taxon>
        <taxon>Acromyrmex</taxon>
    </lineage>
</organism>
<name>F4WS50_ACREC</name>
<evidence type="ECO:0000313" key="1">
    <source>
        <dbReference type="EMBL" id="EGI62978.1"/>
    </source>
</evidence>
<proteinExistence type="predicted"/>
<accession>F4WS50</accession>
<dbReference type="EMBL" id="GL888296">
    <property type="protein sequence ID" value="EGI62978.1"/>
    <property type="molecule type" value="Genomic_DNA"/>
</dbReference>
<keyword evidence="2" id="KW-1185">Reference proteome</keyword>
<dbReference type="Proteomes" id="UP000007755">
    <property type="component" value="Unassembled WGS sequence"/>
</dbReference>
<dbReference type="AlphaFoldDB" id="F4WS50"/>
<evidence type="ECO:0000313" key="2">
    <source>
        <dbReference type="Proteomes" id="UP000007755"/>
    </source>
</evidence>
<dbReference type="InParanoid" id="F4WS50"/>
<gene>
    <name evidence="1" type="ORF">G5I_08661</name>
</gene>
<protein>
    <submittedName>
        <fullName evidence="1">Telomerase-binding protein EST1A</fullName>
    </submittedName>
</protein>
<reference evidence="1" key="1">
    <citation type="submission" date="2011-02" db="EMBL/GenBank/DDBJ databases">
        <title>The genome of the leaf-cutting ant Acromyrmex echinatior suggests key adaptations to social evolution and fungus farming.</title>
        <authorList>
            <person name="Nygaard S."/>
            <person name="Zhang G."/>
        </authorList>
    </citation>
    <scope>NUCLEOTIDE SEQUENCE</scope>
</reference>